<dbReference type="Gene3D" id="3.40.50.410">
    <property type="entry name" value="von Willebrand factor, type A domain"/>
    <property type="match status" value="1"/>
</dbReference>
<evidence type="ECO:0000313" key="1">
    <source>
        <dbReference type="EMBL" id="OUP21272.1"/>
    </source>
</evidence>
<protein>
    <recommendedName>
        <fullName evidence="3">VWA domain-containing protein</fullName>
    </recommendedName>
</protein>
<comment type="caution">
    <text evidence="1">The sequence shown here is derived from an EMBL/GenBank/DDBJ whole genome shotgun (WGS) entry which is preliminary data.</text>
</comment>
<name>A0A1Y4IWL9_PARDI</name>
<organism evidence="1 2">
    <name type="scientific">Parabacteroides distasonis</name>
    <dbReference type="NCBI Taxonomy" id="823"/>
    <lineage>
        <taxon>Bacteria</taxon>
        <taxon>Pseudomonadati</taxon>
        <taxon>Bacteroidota</taxon>
        <taxon>Bacteroidia</taxon>
        <taxon>Bacteroidales</taxon>
        <taxon>Tannerellaceae</taxon>
        <taxon>Parabacteroides</taxon>
    </lineage>
</organism>
<dbReference type="Proteomes" id="UP000195950">
    <property type="component" value="Unassembled WGS sequence"/>
</dbReference>
<dbReference type="RefSeq" id="WP_087343032.1">
    <property type="nucleotide sequence ID" value="NZ_CP054012.1"/>
</dbReference>
<evidence type="ECO:0000313" key="2">
    <source>
        <dbReference type="Proteomes" id="UP000195950"/>
    </source>
</evidence>
<dbReference type="EMBL" id="NFJX01000003">
    <property type="protein sequence ID" value="OUP21272.1"/>
    <property type="molecule type" value="Genomic_DNA"/>
</dbReference>
<proteinExistence type="predicted"/>
<dbReference type="AlphaFoldDB" id="A0A1Y4IWL9"/>
<reference evidence="2" key="1">
    <citation type="submission" date="2017-04" db="EMBL/GenBank/DDBJ databases">
        <title>Function of individual gut microbiota members based on whole genome sequencing of pure cultures obtained from chicken caecum.</title>
        <authorList>
            <person name="Medvecky M."/>
            <person name="Cejkova D."/>
            <person name="Polansky O."/>
            <person name="Karasova D."/>
            <person name="Kubasova T."/>
            <person name="Cizek A."/>
            <person name="Rychlik I."/>
        </authorList>
    </citation>
    <scope>NUCLEOTIDE SEQUENCE [LARGE SCALE GENOMIC DNA]</scope>
    <source>
        <strain evidence="2">An199</strain>
    </source>
</reference>
<gene>
    <name evidence="1" type="ORF">B5F32_05570</name>
</gene>
<evidence type="ECO:0008006" key="3">
    <source>
        <dbReference type="Google" id="ProtNLM"/>
    </source>
</evidence>
<dbReference type="InterPro" id="IPR036465">
    <property type="entry name" value="vWFA_dom_sf"/>
</dbReference>
<dbReference type="SUPFAM" id="SSF53300">
    <property type="entry name" value="vWA-like"/>
    <property type="match status" value="1"/>
</dbReference>
<sequence>MVKTQVHNVIILDRSGSMNSIRQAAVDSFNETLAGIRKAQQKFADTQEHFISLVTFCSCEMRNVLDKTPICEAHPLRLEDYEPCCCTPLYDAMGFTFTNIRKYVKPLKDAVVVVTIITDGMENASEEYTGSSIRRLVETLRTEGWTFTYMGANQNSVEVAMEMAIHNTRDFAYSEKGINACMRKDANTRMNFFSRLAQMKKKEGLRCYSLSAEALHSHYATLFEEAFEEEENKEE</sequence>
<accession>A0A1Y4IWL9</accession>